<evidence type="ECO:0000256" key="3">
    <source>
        <dbReference type="ARBA" id="ARBA00022679"/>
    </source>
</evidence>
<dbReference type="RefSeq" id="XP_030625489.1">
    <property type="nucleotide sequence ID" value="XM_030769629.1"/>
</dbReference>
<dbReference type="InterPro" id="IPR050869">
    <property type="entry name" value="H3K4_H4K5_MeTrfase"/>
</dbReference>
<evidence type="ECO:0000256" key="1">
    <source>
        <dbReference type="ARBA" id="ARBA00012182"/>
    </source>
</evidence>
<dbReference type="InterPro" id="IPR001214">
    <property type="entry name" value="SET_dom"/>
</dbReference>
<dbReference type="GO" id="GO:0008270">
    <property type="term" value="F:zinc ion binding"/>
    <property type="evidence" value="ECO:0007669"/>
    <property type="project" value="UniProtKB-KW"/>
</dbReference>
<gene>
    <name evidence="13" type="primary">smyd1a</name>
</gene>
<dbReference type="InterPro" id="IPR002893">
    <property type="entry name" value="Znf_MYND"/>
</dbReference>
<evidence type="ECO:0000259" key="10">
    <source>
        <dbReference type="PROSITE" id="PS50280"/>
    </source>
</evidence>
<dbReference type="Gene3D" id="1.10.220.160">
    <property type="match status" value="1"/>
</dbReference>
<keyword evidence="12" id="KW-1185">Reference proteome</keyword>
<keyword evidence="7" id="KW-0862">Zinc</keyword>
<dbReference type="PANTHER" id="PTHR12197:SF184">
    <property type="entry name" value="HISTONE-LYSINE N-METHYLTRANSFERASE SMYD1"/>
    <property type="match status" value="1"/>
</dbReference>
<dbReference type="SMART" id="SM00317">
    <property type="entry name" value="SET"/>
    <property type="match status" value="1"/>
</dbReference>
<dbReference type="Gene3D" id="1.25.40.10">
    <property type="entry name" value="Tetratricopeptide repeat domain"/>
    <property type="match status" value="1"/>
</dbReference>
<evidence type="ECO:0000256" key="5">
    <source>
        <dbReference type="ARBA" id="ARBA00022723"/>
    </source>
</evidence>
<feature type="domain" description="SET" evidence="10">
    <location>
        <begin position="7"/>
        <end position="253"/>
    </location>
</feature>
<dbReference type="PROSITE" id="PS50280">
    <property type="entry name" value="SET"/>
    <property type="match status" value="1"/>
</dbReference>
<dbReference type="PROSITE" id="PS50865">
    <property type="entry name" value="ZF_MYND_2"/>
    <property type="match status" value="1"/>
</dbReference>
<dbReference type="InterPro" id="IPR011990">
    <property type="entry name" value="TPR-like_helical_dom_sf"/>
</dbReference>
<evidence type="ECO:0000256" key="9">
    <source>
        <dbReference type="PROSITE-ProRule" id="PRU00134"/>
    </source>
</evidence>
<dbReference type="InterPro" id="IPR046341">
    <property type="entry name" value="SET_dom_sf"/>
</dbReference>
<evidence type="ECO:0000313" key="13">
    <source>
        <dbReference type="RefSeq" id="XP_030625489.1"/>
    </source>
</evidence>
<dbReference type="PROSITE" id="PS01360">
    <property type="entry name" value="ZF_MYND_1"/>
    <property type="match status" value="1"/>
</dbReference>
<dbReference type="Gene3D" id="1.25.40.970">
    <property type="match status" value="1"/>
</dbReference>
<comment type="catalytic activity">
    <reaction evidence="8">
        <text>L-lysyl(4)-[histone H3] + 3 S-adenosyl-L-methionine = N(6),N(6),N(6)-trimethyl-L-lysyl(4)-[histone H3] + 3 S-adenosyl-L-homocysteine + 3 H(+)</text>
        <dbReference type="Rhea" id="RHEA:60260"/>
        <dbReference type="Rhea" id="RHEA-COMP:15537"/>
        <dbReference type="Rhea" id="RHEA-COMP:15547"/>
        <dbReference type="ChEBI" id="CHEBI:15378"/>
        <dbReference type="ChEBI" id="CHEBI:29969"/>
        <dbReference type="ChEBI" id="CHEBI:57856"/>
        <dbReference type="ChEBI" id="CHEBI:59789"/>
        <dbReference type="ChEBI" id="CHEBI:61961"/>
        <dbReference type="EC" id="2.1.1.354"/>
    </reaction>
</comment>
<dbReference type="PANTHER" id="PTHR12197">
    <property type="entry name" value="HISTONE-LYSINE N-METHYLTRANSFERASE SMYD"/>
    <property type="match status" value="1"/>
</dbReference>
<keyword evidence="2" id="KW-0489">Methyltransferase</keyword>
<dbReference type="FunFam" id="2.170.270.10:FF:000013">
    <property type="entry name" value="Histone-lysine N-methyltransferase SMYD1 isoform 1"/>
    <property type="match status" value="1"/>
</dbReference>
<dbReference type="Pfam" id="PF00856">
    <property type="entry name" value="SET"/>
    <property type="match status" value="1"/>
</dbReference>
<dbReference type="GO" id="GO:0032259">
    <property type="term" value="P:methylation"/>
    <property type="evidence" value="ECO:0007669"/>
    <property type="project" value="UniProtKB-KW"/>
</dbReference>
<dbReference type="Proteomes" id="UP000504632">
    <property type="component" value="Chromosome 3"/>
</dbReference>
<dbReference type="SUPFAM" id="SSF82199">
    <property type="entry name" value="SET domain"/>
    <property type="match status" value="1"/>
</dbReference>
<dbReference type="FunFam" id="1.25.40.10:FF:000132">
    <property type="entry name" value="Histone-lysine N-methyltransferase SMYD1 isoform 1"/>
    <property type="match status" value="1"/>
</dbReference>
<reference evidence="13" key="1">
    <citation type="submission" date="2025-08" db="UniProtKB">
        <authorList>
            <consortium name="RefSeq"/>
        </authorList>
    </citation>
    <scope>IDENTIFICATION</scope>
</reference>
<dbReference type="InterPro" id="IPR044418">
    <property type="entry name" value="SMYD1_SET"/>
</dbReference>
<organism evidence="12 13">
    <name type="scientific">Chanos chanos</name>
    <name type="common">Milkfish</name>
    <name type="synonym">Mugil chanos</name>
    <dbReference type="NCBI Taxonomy" id="29144"/>
    <lineage>
        <taxon>Eukaryota</taxon>
        <taxon>Metazoa</taxon>
        <taxon>Chordata</taxon>
        <taxon>Craniata</taxon>
        <taxon>Vertebrata</taxon>
        <taxon>Euteleostomi</taxon>
        <taxon>Actinopterygii</taxon>
        <taxon>Neopterygii</taxon>
        <taxon>Teleostei</taxon>
        <taxon>Ostariophysi</taxon>
        <taxon>Gonorynchiformes</taxon>
        <taxon>Chanidae</taxon>
        <taxon>Chanos</taxon>
    </lineage>
</organism>
<protein>
    <recommendedName>
        <fullName evidence="1">[histone H3]-lysine(4) N-trimethyltransferase</fullName>
        <ecNumber evidence="1">2.1.1.354</ecNumber>
    </recommendedName>
</protein>
<accession>A0A6J2UZR5</accession>
<evidence type="ECO:0000256" key="2">
    <source>
        <dbReference type="ARBA" id="ARBA00022603"/>
    </source>
</evidence>
<dbReference type="AlphaFoldDB" id="A0A6J2UZR5"/>
<dbReference type="Gene3D" id="6.10.140.2220">
    <property type="match status" value="1"/>
</dbReference>
<evidence type="ECO:0000256" key="7">
    <source>
        <dbReference type="ARBA" id="ARBA00022833"/>
    </source>
</evidence>
<proteinExistence type="predicted"/>
<sequence length="491" mass="56016">MTLEKMDAVEVFAAGEKGRGLRATKEMIAGEVVFAEPSFAAVVFDSLSQQVCHSCFRRQANLHRCAQCKFAHYCNRTCQRAAWEEHKQECAAIKNYGKVPNENIRLTARTLWRMQKDGGVVSDGQLTTLDLLEDHLSDMSPEDLKEVKMNVHNFLEFWPRGSRQVGVEYISHIFGVINCNGFTLSDQRGLQAVGVGLFPNLCLVNHDCWPNCTVILNHGNQTSVNSLFHTHSRIELRALGKISEGEELTVSYVDFLNVSKDRRELLKQHYFFECLCKHCTEGIKDDLMTAVRETDGKKPSPELVKEVTDFSLHSLEKMEQARTEGNYNEVVRLCRECLEKQEPVLADTHLCLLRVLSTASEVLSYMQFFQEAAGCARRMVEGYTQLYHHHNAQLGMATMRAGVTHWHAGLIEIGHTMICKAYAILMITHGPYHPITKDLEAMRMQTEMELRLFKQNEYVYHSMREAALHNKDMGTVPEPLQKEIKEMLKSE</sequence>
<dbReference type="FunFam" id="6.10.140.2220:FF:000005">
    <property type="entry name" value="Histone-lysine N-methyltransferase SMYD1 isoform 1"/>
    <property type="match status" value="1"/>
</dbReference>
<feature type="domain" description="MYND-type" evidence="11">
    <location>
        <begin position="52"/>
        <end position="90"/>
    </location>
</feature>
<dbReference type="Gene3D" id="2.170.270.10">
    <property type="entry name" value="SET domain"/>
    <property type="match status" value="1"/>
</dbReference>
<evidence type="ECO:0000256" key="4">
    <source>
        <dbReference type="ARBA" id="ARBA00022691"/>
    </source>
</evidence>
<keyword evidence="5" id="KW-0479">Metal-binding</keyword>
<evidence type="ECO:0000313" key="12">
    <source>
        <dbReference type="Proteomes" id="UP000504632"/>
    </source>
</evidence>
<dbReference type="GeneID" id="115808300"/>
<evidence type="ECO:0000256" key="6">
    <source>
        <dbReference type="ARBA" id="ARBA00022771"/>
    </source>
</evidence>
<keyword evidence="6 9" id="KW-0863">Zinc-finger</keyword>
<dbReference type="Pfam" id="PF01753">
    <property type="entry name" value="zf-MYND"/>
    <property type="match status" value="1"/>
</dbReference>
<keyword evidence="4" id="KW-0949">S-adenosyl-L-methionine</keyword>
<dbReference type="GO" id="GO:0140999">
    <property type="term" value="F:histone H3K4 trimethyltransferase activity"/>
    <property type="evidence" value="ECO:0007669"/>
    <property type="project" value="UniProtKB-EC"/>
</dbReference>
<keyword evidence="3" id="KW-0808">Transferase</keyword>
<dbReference type="EC" id="2.1.1.354" evidence="1"/>
<dbReference type="InParanoid" id="A0A6J2UZR5"/>
<dbReference type="GO" id="GO:0005634">
    <property type="term" value="C:nucleus"/>
    <property type="evidence" value="ECO:0007669"/>
    <property type="project" value="TreeGrafter"/>
</dbReference>
<dbReference type="OrthoDB" id="1028014at2759"/>
<dbReference type="CTD" id="321245"/>
<evidence type="ECO:0000259" key="11">
    <source>
        <dbReference type="PROSITE" id="PS50865"/>
    </source>
</evidence>
<dbReference type="CDD" id="cd10526">
    <property type="entry name" value="SET_SMYD1"/>
    <property type="match status" value="1"/>
</dbReference>
<evidence type="ECO:0000256" key="8">
    <source>
        <dbReference type="ARBA" id="ARBA00047571"/>
    </source>
</evidence>
<name>A0A6J2UZR5_CHACN</name>